<evidence type="ECO:0000259" key="10">
    <source>
        <dbReference type="PROSITE" id="PS51201"/>
    </source>
</evidence>
<comment type="subcellular location">
    <subcellularLocation>
        <location evidence="1">Endomembrane system</location>
        <topology evidence="1">Multi-pass membrane protein</topology>
    </subcellularLocation>
</comment>
<dbReference type="GO" id="GO:0012505">
    <property type="term" value="C:endomembrane system"/>
    <property type="evidence" value="ECO:0007669"/>
    <property type="project" value="UniProtKB-SubCell"/>
</dbReference>
<dbReference type="AlphaFoldDB" id="A0A2T1C2I3"/>
<dbReference type="RefSeq" id="WP_106289146.1">
    <property type="nucleotide sequence ID" value="NZ_CAWNTC010000069.1"/>
</dbReference>
<dbReference type="InterPro" id="IPR010420">
    <property type="entry name" value="CASTOR/POLLUX/SYM8_dom"/>
</dbReference>
<dbReference type="Gene3D" id="3.40.50.720">
    <property type="entry name" value="NAD(P)-binding Rossmann-like Domain"/>
    <property type="match status" value="2"/>
</dbReference>
<evidence type="ECO:0000256" key="2">
    <source>
        <dbReference type="ARBA" id="ARBA00008577"/>
    </source>
</evidence>
<feature type="domain" description="RCK N-terminal" evidence="10">
    <location>
        <begin position="127"/>
        <end position="268"/>
    </location>
</feature>
<accession>A0A2T1C2I3</accession>
<dbReference type="InterPro" id="IPR044849">
    <property type="entry name" value="CASTOR/POLLUX/SYM8-like"/>
</dbReference>
<feature type="transmembrane region" description="Helical" evidence="9">
    <location>
        <begin position="21"/>
        <end position="49"/>
    </location>
</feature>
<feature type="domain" description="RCK N-terminal" evidence="10">
    <location>
        <begin position="386"/>
        <end position="522"/>
    </location>
</feature>
<evidence type="ECO:0000256" key="6">
    <source>
        <dbReference type="ARBA" id="ARBA00023065"/>
    </source>
</evidence>
<dbReference type="InterPro" id="IPR003148">
    <property type="entry name" value="RCK_N"/>
</dbReference>
<gene>
    <name evidence="11" type="ORF">C7B64_13310</name>
</gene>
<feature type="transmembrane region" description="Helical" evidence="9">
    <location>
        <begin position="82"/>
        <end position="110"/>
    </location>
</feature>
<evidence type="ECO:0000256" key="9">
    <source>
        <dbReference type="SAM" id="Phobius"/>
    </source>
</evidence>
<dbReference type="GO" id="GO:0006813">
    <property type="term" value="P:potassium ion transport"/>
    <property type="evidence" value="ECO:0007669"/>
    <property type="project" value="InterPro"/>
</dbReference>
<evidence type="ECO:0000256" key="5">
    <source>
        <dbReference type="ARBA" id="ARBA00022989"/>
    </source>
</evidence>
<evidence type="ECO:0000313" key="12">
    <source>
        <dbReference type="Proteomes" id="UP000238762"/>
    </source>
</evidence>
<proteinExistence type="inferred from homology"/>
<dbReference type="PANTHER" id="PTHR31563:SF10">
    <property type="entry name" value="ION CHANNEL POLLUX-RELATED"/>
    <property type="match status" value="1"/>
</dbReference>
<sequence>MKKKSFIAKLHYSFDNFMSQGTASLIGGLAVVSGLFILLCAIIVTLIGLTPAEGDPWNLPEALWGILMRTLDTGTVGGDSGWFFRLFMLLVTFGGIFVISTLIGLITSGIESKLQDLRTGRSQVIESQHIVILGWSFQIFTLLSELLIANANRSHSCIVILSPEDKVIMEETIQKSLGKKHRTKIVCRTGNPSDISDLERVNIGESRSIIVLNPHSEKGDIDLIKTLLAITNITRENNQPYHIVAQVQERKTLEIIELINDDQVEPILRNDLISRIIVQTCRQSGLSAVYMDLFDFEGNEIYFVTEPSLVGRSYGEILFLYEKSAVIGFQNAAGNILLNPPENEVFTQAAKLIVIAEDDDTTTVGKMAVEIDETALIFTPDLTLHPENTLILGWNSRIFNTIMEFEAYVAPGSTVTVVADVENGLEKITQNCPNLSHQTVRFYQGSAVKKEVLTQLEITEFNHILILSADDIDPEESDAQTLVILLQLRQLSRKQTQPIVTEMIDARNQALAEVAKPDDFVISEEIISRLLAQIAEQKHLNQVFSSLLSSEGAEIYLKPASNYVVLAKPVNFYTVVESAKRQGESAIGYRLKVDANNRAKSYGVIINPQKSNLINFTEQDRIIVVANN</sequence>
<keyword evidence="6" id="KW-0406">Ion transport</keyword>
<evidence type="ECO:0000256" key="7">
    <source>
        <dbReference type="ARBA" id="ARBA00023136"/>
    </source>
</evidence>
<evidence type="ECO:0000256" key="3">
    <source>
        <dbReference type="ARBA" id="ARBA00022448"/>
    </source>
</evidence>
<keyword evidence="7 9" id="KW-0472">Membrane</keyword>
<dbReference type="InterPro" id="IPR036291">
    <property type="entry name" value="NAD(P)-bd_dom_sf"/>
</dbReference>
<dbReference type="SUPFAM" id="SSF51735">
    <property type="entry name" value="NAD(P)-binding Rossmann-fold domains"/>
    <property type="match status" value="2"/>
</dbReference>
<dbReference type="Proteomes" id="UP000238762">
    <property type="component" value="Unassembled WGS sequence"/>
</dbReference>
<evidence type="ECO:0000313" key="11">
    <source>
        <dbReference type="EMBL" id="PSB02414.1"/>
    </source>
</evidence>
<keyword evidence="8" id="KW-0407">Ion channel</keyword>
<organism evidence="11 12">
    <name type="scientific">Merismopedia glauca CCAP 1448/3</name>
    <dbReference type="NCBI Taxonomy" id="1296344"/>
    <lineage>
        <taxon>Bacteria</taxon>
        <taxon>Bacillati</taxon>
        <taxon>Cyanobacteriota</taxon>
        <taxon>Cyanophyceae</taxon>
        <taxon>Synechococcales</taxon>
        <taxon>Merismopediaceae</taxon>
        <taxon>Merismopedia</taxon>
    </lineage>
</organism>
<evidence type="ECO:0000256" key="8">
    <source>
        <dbReference type="ARBA" id="ARBA00023303"/>
    </source>
</evidence>
<evidence type="ECO:0000256" key="1">
    <source>
        <dbReference type="ARBA" id="ARBA00004127"/>
    </source>
</evidence>
<keyword evidence="5 9" id="KW-1133">Transmembrane helix</keyword>
<dbReference type="PROSITE" id="PS51201">
    <property type="entry name" value="RCK_N"/>
    <property type="match status" value="2"/>
</dbReference>
<comment type="caution">
    <text evidence="11">The sequence shown here is derived from an EMBL/GenBank/DDBJ whole genome shotgun (WGS) entry which is preliminary data.</text>
</comment>
<keyword evidence="4 9" id="KW-0812">Transmembrane</keyword>
<keyword evidence="3" id="KW-0813">Transport</keyword>
<dbReference type="OrthoDB" id="305351at2"/>
<dbReference type="Pfam" id="PF22614">
    <property type="entry name" value="Slo-like_RCK"/>
    <property type="match status" value="1"/>
</dbReference>
<keyword evidence="12" id="KW-1185">Reference proteome</keyword>
<dbReference type="EMBL" id="PVWJ01000061">
    <property type="protein sequence ID" value="PSB02414.1"/>
    <property type="molecule type" value="Genomic_DNA"/>
</dbReference>
<comment type="similarity">
    <text evidence="2">Belongs to the castor/pollux (TC 1.A.1.23) family.</text>
</comment>
<feature type="transmembrane region" description="Helical" evidence="9">
    <location>
        <begin position="130"/>
        <end position="149"/>
    </location>
</feature>
<protein>
    <submittedName>
        <fullName evidence="11">Potassium transporter TrkA</fullName>
    </submittedName>
</protein>
<dbReference type="GO" id="GO:0034220">
    <property type="term" value="P:monoatomic ion transmembrane transport"/>
    <property type="evidence" value="ECO:0007669"/>
    <property type="project" value="UniProtKB-KW"/>
</dbReference>
<reference evidence="11 12" key="2">
    <citation type="submission" date="2018-03" db="EMBL/GenBank/DDBJ databases">
        <title>The ancient ancestry and fast evolution of plastids.</title>
        <authorList>
            <person name="Moore K.R."/>
            <person name="Magnabosco C."/>
            <person name="Momper L."/>
            <person name="Gold D.A."/>
            <person name="Bosak T."/>
            <person name="Fournier G.P."/>
        </authorList>
    </citation>
    <scope>NUCLEOTIDE SEQUENCE [LARGE SCALE GENOMIC DNA]</scope>
    <source>
        <strain evidence="11 12">CCAP 1448/3</strain>
    </source>
</reference>
<name>A0A2T1C2I3_9CYAN</name>
<dbReference type="PANTHER" id="PTHR31563">
    <property type="entry name" value="ION CHANNEL POLLUX-RELATED"/>
    <property type="match status" value="1"/>
</dbReference>
<dbReference type="Pfam" id="PF06241">
    <property type="entry name" value="Castor_Poll_mid"/>
    <property type="match status" value="1"/>
</dbReference>
<evidence type="ECO:0000256" key="4">
    <source>
        <dbReference type="ARBA" id="ARBA00022692"/>
    </source>
</evidence>
<reference evidence="11 12" key="1">
    <citation type="submission" date="2018-02" db="EMBL/GenBank/DDBJ databases">
        <authorList>
            <person name="Cohen D.B."/>
            <person name="Kent A.D."/>
        </authorList>
    </citation>
    <scope>NUCLEOTIDE SEQUENCE [LARGE SCALE GENOMIC DNA]</scope>
    <source>
        <strain evidence="11 12">CCAP 1448/3</strain>
    </source>
</reference>